<sequence length="150" mass="16724">MNASRSRPAPKRWRDRALNGNNNVSACLVGRKGNGVFDATTFANDDVYFPLASPVEYTVETSDSVAPEVNPFHVEVLYQGVSKGEVKIAYREFMNNRTRPAFNQDLSYELLAYGPTKTGFKGMRLRVLKADSEGIEYIVDRPITPATVTE</sequence>
<gene>
    <name evidence="1" type="ORF">EJB06_07400</name>
</gene>
<proteinExistence type="predicted"/>
<comment type="caution">
    <text evidence="1">The sequence shown here is derived from an EMBL/GenBank/DDBJ whole genome shotgun (WGS) entry which is preliminary data.</text>
</comment>
<keyword evidence="2" id="KW-1185">Reference proteome</keyword>
<name>A0A430HR51_9BURK</name>
<protein>
    <submittedName>
        <fullName evidence="1">Uncharacterized protein</fullName>
    </submittedName>
</protein>
<organism evidence="1 2">
    <name type="scientific">Massilia atriviolacea</name>
    <dbReference type="NCBI Taxonomy" id="2495579"/>
    <lineage>
        <taxon>Bacteria</taxon>
        <taxon>Pseudomonadati</taxon>
        <taxon>Pseudomonadota</taxon>
        <taxon>Betaproteobacteria</taxon>
        <taxon>Burkholderiales</taxon>
        <taxon>Oxalobacteraceae</taxon>
        <taxon>Telluria group</taxon>
        <taxon>Massilia</taxon>
    </lineage>
</organism>
<dbReference type="RefSeq" id="WP_126073357.1">
    <property type="nucleotide sequence ID" value="NZ_CP051166.1"/>
</dbReference>
<evidence type="ECO:0000313" key="1">
    <source>
        <dbReference type="EMBL" id="RSZ59997.1"/>
    </source>
</evidence>
<reference evidence="1 2" key="1">
    <citation type="submission" date="2018-12" db="EMBL/GenBank/DDBJ databases">
        <authorList>
            <person name="Yang E."/>
        </authorList>
    </citation>
    <scope>NUCLEOTIDE SEQUENCE [LARGE SCALE GENOMIC DNA]</scope>
    <source>
        <strain evidence="1 2">SOD</strain>
    </source>
</reference>
<dbReference type="Proteomes" id="UP000278085">
    <property type="component" value="Unassembled WGS sequence"/>
</dbReference>
<dbReference type="OrthoDB" id="1419830at2"/>
<evidence type="ECO:0000313" key="2">
    <source>
        <dbReference type="Proteomes" id="UP000278085"/>
    </source>
</evidence>
<dbReference type="AlphaFoldDB" id="A0A430HR51"/>
<accession>A0A430HR51</accession>
<dbReference type="EMBL" id="RXLQ01000003">
    <property type="protein sequence ID" value="RSZ59997.1"/>
    <property type="molecule type" value="Genomic_DNA"/>
</dbReference>